<protein>
    <submittedName>
        <fullName evidence="1">21159_t:CDS:1</fullName>
    </submittedName>
</protein>
<gene>
    <name evidence="1" type="ORF">RPERSI_LOCUS6596</name>
</gene>
<organism evidence="1 2">
    <name type="scientific">Racocetra persica</name>
    <dbReference type="NCBI Taxonomy" id="160502"/>
    <lineage>
        <taxon>Eukaryota</taxon>
        <taxon>Fungi</taxon>
        <taxon>Fungi incertae sedis</taxon>
        <taxon>Mucoromycota</taxon>
        <taxon>Glomeromycotina</taxon>
        <taxon>Glomeromycetes</taxon>
        <taxon>Diversisporales</taxon>
        <taxon>Gigasporaceae</taxon>
        <taxon>Racocetra</taxon>
    </lineage>
</organism>
<dbReference type="Proteomes" id="UP000789920">
    <property type="component" value="Unassembled WGS sequence"/>
</dbReference>
<name>A0ACA9MXC3_9GLOM</name>
<evidence type="ECO:0000313" key="1">
    <source>
        <dbReference type="EMBL" id="CAG8618161.1"/>
    </source>
</evidence>
<proteinExistence type="predicted"/>
<sequence length="158" mass="18650">RKEVDEFRSVVSDSRFDFGVIEEKISDEAYNSAEISEHDIIVTTYRDMCRNIENLIAGRLSQRFRVLEDRCRFLEDRRRFLEDRYLRCDRGYATDIPDIDNTSNSDIYQETNMLISLQSNKTPPICAKSKSSEDKKLDGFLDQKEKEKVSDMMIKKNR</sequence>
<keyword evidence="2" id="KW-1185">Reference proteome</keyword>
<evidence type="ECO:0000313" key="2">
    <source>
        <dbReference type="Proteomes" id="UP000789920"/>
    </source>
</evidence>
<accession>A0ACA9MXC3</accession>
<feature type="non-terminal residue" evidence="1">
    <location>
        <position position="1"/>
    </location>
</feature>
<comment type="caution">
    <text evidence="1">The sequence shown here is derived from an EMBL/GenBank/DDBJ whole genome shotgun (WGS) entry which is preliminary data.</text>
</comment>
<dbReference type="EMBL" id="CAJVQC010010568">
    <property type="protein sequence ID" value="CAG8618161.1"/>
    <property type="molecule type" value="Genomic_DNA"/>
</dbReference>
<reference evidence="1" key="1">
    <citation type="submission" date="2021-06" db="EMBL/GenBank/DDBJ databases">
        <authorList>
            <person name="Kallberg Y."/>
            <person name="Tangrot J."/>
            <person name="Rosling A."/>
        </authorList>
    </citation>
    <scope>NUCLEOTIDE SEQUENCE</scope>
    <source>
        <strain evidence="1">MA461A</strain>
    </source>
</reference>